<evidence type="ECO:0000313" key="7">
    <source>
        <dbReference type="Proteomes" id="UP000288028"/>
    </source>
</evidence>
<dbReference type="RefSeq" id="WP_126795572.1">
    <property type="nucleotide sequence ID" value="NZ_CP060720.1"/>
</dbReference>
<feature type="coiled-coil region" evidence="2">
    <location>
        <begin position="171"/>
        <end position="230"/>
    </location>
</feature>
<feature type="compositionally biased region" description="Basic and acidic residues" evidence="3">
    <location>
        <begin position="430"/>
        <end position="455"/>
    </location>
</feature>
<feature type="region of interest" description="Disordered" evidence="3">
    <location>
        <begin position="408"/>
        <end position="474"/>
    </location>
</feature>
<dbReference type="InterPro" id="IPR058660">
    <property type="entry name" value="WHD_DnaB"/>
</dbReference>
<keyword evidence="2" id="KW-0175">Coiled coil</keyword>
<accession>A0A430AUD7</accession>
<proteinExistence type="inferred from homology"/>
<feature type="domain" description="DnaB/C C-terminal" evidence="4">
    <location>
        <begin position="330"/>
        <end position="402"/>
    </location>
</feature>
<dbReference type="Pfam" id="PF25888">
    <property type="entry name" value="WHD_DnaB"/>
    <property type="match status" value="1"/>
</dbReference>
<feature type="domain" description="Replicative helicase loading/DNA remodeling protein DnaB N-terminal winged helix" evidence="5">
    <location>
        <begin position="9"/>
        <end position="258"/>
    </location>
</feature>
<evidence type="ECO:0000256" key="3">
    <source>
        <dbReference type="SAM" id="MobiDB-lite"/>
    </source>
</evidence>
<sequence length="474" mass="55600">MSEAWEHLKPKDKFSVIKTQYISEMDYMVLNMLYQPIVGTDAIGLLNTLLIMEKISSKKETQMHSVLLNQLNIGIPSFYAAREKLEAVGLLKSFVKKLDQENHFIYEIQQPLEPSVFLHDDILSLLLIEKLGFKEVESLSEYFNFKRRDMEDYLEVTKTFVDVFNFNSTHLASHENELEEIKQNVTLKKENEKIPLVTKSFDWIFFNSLIENLHIDEEQIEKELKRTIELFHQLYGINELEMFDYVKQSVDYVTNRVIEKDFKQLIYKGYHSRKKQEQSTAAIQNKSELRLTETEKDQLRKNTLRLTGFSDAEIEVIIACDTTPPLIFLKAIKTQKGGFVSDNERWTIEKLKTQSNLPDSVLNVLIHYTLVVQNKASINQNMMMTIANDWAQKKIFSPEDALTQVKELQKEREKPKNKTKNNTYSNRSNNRKETLPEWAKDESNRKETRLSKEEEAFFAEQLNKLTNKPKEGEK</sequence>
<dbReference type="Proteomes" id="UP000288028">
    <property type="component" value="Unassembled WGS sequence"/>
</dbReference>
<dbReference type="GeneID" id="95580880"/>
<keyword evidence="7" id="KW-1185">Reference proteome</keyword>
<dbReference type="AlphaFoldDB" id="A0A430AUD7"/>
<comment type="caution">
    <text evidence="6">The sequence shown here is derived from an EMBL/GenBank/DDBJ whole genome shotgun (WGS) entry which is preliminary data.</text>
</comment>
<organism evidence="6 7">
    <name type="scientific">Vagococcus carniphilus</name>
    <dbReference type="NCBI Taxonomy" id="218144"/>
    <lineage>
        <taxon>Bacteria</taxon>
        <taxon>Bacillati</taxon>
        <taxon>Bacillota</taxon>
        <taxon>Bacilli</taxon>
        <taxon>Lactobacillales</taxon>
        <taxon>Enterococcaceae</taxon>
        <taxon>Vagococcus</taxon>
    </lineage>
</organism>
<protein>
    <submittedName>
        <fullName evidence="6">Uncharacterized protein</fullName>
    </submittedName>
</protein>
<dbReference type="EMBL" id="NGKB01000013">
    <property type="protein sequence ID" value="RSU11666.1"/>
    <property type="molecule type" value="Genomic_DNA"/>
</dbReference>
<name>A0A430AUD7_9ENTE</name>
<dbReference type="Pfam" id="PF07261">
    <property type="entry name" value="DnaB_2"/>
    <property type="match status" value="1"/>
</dbReference>
<dbReference type="InterPro" id="IPR006343">
    <property type="entry name" value="DnaB/C_C"/>
</dbReference>
<comment type="similarity">
    <text evidence="1">Belongs to the DnaB/DnaD family.</text>
</comment>
<reference evidence="6 7" key="1">
    <citation type="submission" date="2017-05" db="EMBL/GenBank/DDBJ databases">
        <title>Vagococcus spp. assemblies.</title>
        <authorList>
            <person name="Gulvik C.A."/>
        </authorList>
    </citation>
    <scope>NUCLEOTIDE SEQUENCE [LARGE SCALE GENOMIC DNA]</scope>
    <source>
        <strain evidence="6 7">SS1714</strain>
    </source>
</reference>
<evidence type="ECO:0000313" key="6">
    <source>
        <dbReference type="EMBL" id="RSU11666.1"/>
    </source>
</evidence>
<evidence type="ECO:0000259" key="5">
    <source>
        <dbReference type="Pfam" id="PF25888"/>
    </source>
</evidence>
<gene>
    <name evidence="6" type="ORF">CBF28_11945</name>
</gene>
<evidence type="ECO:0000259" key="4">
    <source>
        <dbReference type="Pfam" id="PF07261"/>
    </source>
</evidence>
<evidence type="ECO:0000256" key="2">
    <source>
        <dbReference type="SAM" id="Coils"/>
    </source>
</evidence>
<evidence type="ECO:0000256" key="1">
    <source>
        <dbReference type="ARBA" id="ARBA00093462"/>
    </source>
</evidence>
<dbReference type="OrthoDB" id="2082007at2"/>